<evidence type="ECO:0000256" key="1">
    <source>
        <dbReference type="SAM" id="SignalP"/>
    </source>
</evidence>
<evidence type="ECO:0000313" key="2">
    <source>
        <dbReference type="EMBL" id="OWY32326.1"/>
    </source>
</evidence>
<comment type="caution">
    <text evidence="2">The sequence shown here is derived from an EMBL/GenBank/DDBJ whole genome shotgun (WGS) entry which is preliminary data.</text>
</comment>
<sequence>MNTKNIAKNLFAGLLLTTAVGAAMAEAQYPAETRFVSTKTRADVVAELQQARANGQLLVSDRDQNVKVVASTKSRDEVRAELAQARANGELSISNQ</sequence>
<keyword evidence="1" id="KW-0732">Signal</keyword>
<accession>A0A225SMZ1</accession>
<dbReference type="Pfam" id="PF13663">
    <property type="entry name" value="DUF4148"/>
    <property type="match status" value="2"/>
</dbReference>
<organism evidence="2 3">
    <name type="scientific">Herbaspirillum aquaticum</name>
    <dbReference type="NCBI Taxonomy" id="568783"/>
    <lineage>
        <taxon>Bacteria</taxon>
        <taxon>Pseudomonadati</taxon>
        <taxon>Pseudomonadota</taxon>
        <taxon>Betaproteobacteria</taxon>
        <taxon>Burkholderiales</taxon>
        <taxon>Oxalobacteraceae</taxon>
        <taxon>Herbaspirillum</taxon>
    </lineage>
</organism>
<protein>
    <recommendedName>
        <fullName evidence="4">DUF4148 domain-containing protein</fullName>
    </recommendedName>
</protein>
<dbReference type="Proteomes" id="UP000214747">
    <property type="component" value="Unassembled WGS sequence"/>
</dbReference>
<reference evidence="2 3" key="1">
    <citation type="journal article" date="2010" name="Int. J. Syst. Evol. Microbiol.">
        <title>Reclassification of Herbaspirillum putei as a later heterotypic synonym of Herbaspirillum huttiense, with the description of H. huttiense subsp. huttiense subsp. nov. and H. huttiense subsp. putei subsp. nov., comb. nov., and description of Herbaspirillum aquaticum sp. nov.</title>
        <authorList>
            <person name="Dobritsa A.P."/>
            <person name="Reddy M.C."/>
            <person name="Samadpour M."/>
        </authorList>
    </citation>
    <scope>NUCLEOTIDE SEQUENCE [LARGE SCALE GENOMIC DNA]</scope>
    <source>
        <strain evidence="2 3">IEH 4430</strain>
    </source>
</reference>
<evidence type="ECO:0008006" key="4">
    <source>
        <dbReference type="Google" id="ProtNLM"/>
    </source>
</evidence>
<dbReference type="InterPro" id="IPR025421">
    <property type="entry name" value="DUF4148"/>
</dbReference>
<dbReference type="AlphaFoldDB" id="A0A225SMZ1"/>
<dbReference type="RefSeq" id="WP_088757157.1">
    <property type="nucleotide sequence ID" value="NZ_JARJFG010000057.1"/>
</dbReference>
<keyword evidence="3" id="KW-1185">Reference proteome</keyword>
<feature type="signal peptide" evidence="1">
    <location>
        <begin position="1"/>
        <end position="25"/>
    </location>
</feature>
<feature type="chain" id="PRO_5012104105" description="DUF4148 domain-containing protein" evidence="1">
    <location>
        <begin position="26"/>
        <end position="96"/>
    </location>
</feature>
<dbReference type="EMBL" id="NJGV01000027">
    <property type="protein sequence ID" value="OWY32326.1"/>
    <property type="molecule type" value="Genomic_DNA"/>
</dbReference>
<proteinExistence type="predicted"/>
<name>A0A225SMZ1_9BURK</name>
<gene>
    <name evidence="2" type="ORF">CEJ45_21815</name>
</gene>
<evidence type="ECO:0000313" key="3">
    <source>
        <dbReference type="Proteomes" id="UP000214747"/>
    </source>
</evidence>